<evidence type="ECO:0000313" key="1">
    <source>
        <dbReference type="EMBL" id="KVP94091.1"/>
    </source>
</evidence>
<dbReference type="Proteomes" id="UP000056453">
    <property type="component" value="Unassembled WGS sequence"/>
</dbReference>
<dbReference type="Gene3D" id="3.50.50.60">
    <property type="entry name" value="FAD/NAD(P)-binding domain"/>
    <property type="match status" value="1"/>
</dbReference>
<dbReference type="AlphaFoldDB" id="A0AAW3MT00"/>
<dbReference type="EMBL" id="LPBJ01000074">
    <property type="protein sequence ID" value="KVP94091.1"/>
    <property type="molecule type" value="Genomic_DNA"/>
</dbReference>
<accession>A0AAW3MT00</accession>
<protein>
    <recommendedName>
        <fullName evidence="3">FAD-dependent urate hydroxylase HpyO FAD/NAD(P)-binding domain-containing protein</fullName>
    </recommendedName>
</protein>
<reference evidence="1 2" key="1">
    <citation type="submission" date="2015-11" db="EMBL/GenBank/DDBJ databases">
        <title>Expanding the genomic diversity of Burkholderia species for the development of highly accurate diagnostics.</title>
        <authorList>
            <person name="Sahl J."/>
            <person name="Keim P."/>
            <person name="Wagner D."/>
        </authorList>
    </citation>
    <scope>NUCLEOTIDE SEQUENCE [LARGE SCALE GENOMIC DNA]</scope>
    <source>
        <strain evidence="1 2">MSMB1808WGS</strain>
    </source>
</reference>
<dbReference type="PANTHER" id="PTHR40254:SF1">
    <property type="entry name" value="BLR0577 PROTEIN"/>
    <property type="match status" value="1"/>
</dbReference>
<dbReference type="RefSeq" id="WP_059802641.1">
    <property type="nucleotide sequence ID" value="NZ_LOYM01000041.1"/>
</dbReference>
<dbReference type="PANTHER" id="PTHR40254">
    <property type="entry name" value="BLR0577 PROTEIN"/>
    <property type="match status" value="1"/>
</dbReference>
<dbReference type="SUPFAM" id="SSF51905">
    <property type="entry name" value="FAD/NAD(P)-binding domain"/>
    <property type="match status" value="1"/>
</dbReference>
<gene>
    <name evidence="1" type="ORF">WJ96_13115</name>
</gene>
<evidence type="ECO:0000313" key="2">
    <source>
        <dbReference type="Proteomes" id="UP000056453"/>
    </source>
</evidence>
<comment type="caution">
    <text evidence="1">The sequence shown here is derived from an EMBL/GenBank/DDBJ whole genome shotgun (WGS) entry which is preliminary data.</text>
</comment>
<dbReference type="InterPro" id="IPR052189">
    <property type="entry name" value="L-asp_N-monooxygenase_NS-form"/>
</dbReference>
<proteinExistence type="predicted"/>
<dbReference type="InterPro" id="IPR036188">
    <property type="entry name" value="FAD/NAD-bd_sf"/>
</dbReference>
<sequence length="509" mass="54048">MCVRDDLAVVGGGQSAKYLLLALAHAIAAGRLTRELRIGIYEEGEACGPGWAWHPANVDDIHLSSLASPAQRAAVGRDELLRFERIVAFLRELGAHVDVRCATHVVAIDRQGAGWCVTDAAGVTRGARDVVLAIGHSAFAERRPDGAHCMPPWPFDALCARTSGLARAGRGDVLVLGGYLTAVDVVTGLAARLGADPARLRMRVLSRTGELPKVWGAEPPSFDADAAACRAFGVTISRLRTTGRLGFEAFERIVLDAAHAGGGTRGLPASLDEWLRRLCAGDAAQRLKVDLAETAGGAVLDWQAALFGCLPLLSEAFPGFDDADKLRFCALRSRYYRAAMPMARENACRLDALFSSGVLATMAAPAGYRIEHDTARDVHRLWLRDAAGTDRVAGEFALVVAAAGPDARLGCTPSPLLRHLRERNVAMPVWACGEGKAVELGGVRVDPATCEMVSADGMPSAGDGRMFAMGPLVVGTFPDAQSVGHIARDAERIVGRLSMLGAMGERRYT</sequence>
<organism evidence="1 2">
    <name type="scientific">Burkholderia ubonensis</name>
    <dbReference type="NCBI Taxonomy" id="101571"/>
    <lineage>
        <taxon>Bacteria</taxon>
        <taxon>Pseudomonadati</taxon>
        <taxon>Pseudomonadota</taxon>
        <taxon>Betaproteobacteria</taxon>
        <taxon>Burkholderiales</taxon>
        <taxon>Burkholderiaceae</taxon>
        <taxon>Burkholderia</taxon>
        <taxon>Burkholderia cepacia complex</taxon>
    </lineage>
</organism>
<keyword evidence="2" id="KW-1185">Reference proteome</keyword>
<evidence type="ECO:0008006" key="3">
    <source>
        <dbReference type="Google" id="ProtNLM"/>
    </source>
</evidence>
<name>A0AAW3MT00_9BURK</name>